<dbReference type="InterPro" id="IPR036615">
    <property type="entry name" value="Mur_ligase_C_dom_sf"/>
</dbReference>
<protein>
    <submittedName>
        <fullName evidence="6">UDP-N-acetylmuramoyl-tripeptide--D-alanyl-D-alanine ligase</fullName>
    </submittedName>
</protein>
<dbReference type="InterPro" id="IPR004101">
    <property type="entry name" value="Mur_ligase_C"/>
</dbReference>
<keyword evidence="3" id="KW-0067">ATP-binding</keyword>
<evidence type="ECO:0000256" key="1">
    <source>
        <dbReference type="ARBA" id="ARBA00022598"/>
    </source>
</evidence>
<proteinExistence type="predicted"/>
<dbReference type="Gene3D" id="3.40.1190.10">
    <property type="entry name" value="Mur-like, catalytic domain"/>
    <property type="match status" value="1"/>
</dbReference>
<dbReference type="Proteomes" id="UP000282028">
    <property type="component" value="Unassembled WGS sequence"/>
</dbReference>
<organism evidence="6 7">
    <name type="scientific">Brevibacillus invocatus</name>
    <dbReference type="NCBI Taxonomy" id="173959"/>
    <lineage>
        <taxon>Bacteria</taxon>
        <taxon>Bacillati</taxon>
        <taxon>Bacillota</taxon>
        <taxon>Bacilli</taxon>
        <taxon>Bacillales</taxon>
        <taxon>Paenibacillaceae</taxon>
        <taxon>Brevibacillus</taxon>
    </lineage>
</organism>
<evidence type="ECO:0000313" key="6">
    <source>
        <dbReference type="EMBL" id="RNB76905.1"/>
    </source>
</evidence>
<comment type="caution">
    <text evidence="6">The sequence shown here is derived from an EMBL/GenBank/DDBJ whole genome shotgun (WGS) entry which is preliminary data.</text>
</comment>
<evidence type="ECO:0000259" key="5">
    <source>
        <dbReference type="Pfam" id="PF08245"/>
    </source>
</evidence>
<dbReference type="PANTHER" id="PTHR43024:SF1">
    <property type="entry name" value="UDP-N-ACETYLMURAMOYL-TRIPEPTIDE--D-ALANYL-D-ALANINE LIGASE"/>
    <property type="match status" value="1"/>
</dbReference>
<dbReference type="AlphaFoldDB" id="A0A3M8CPU7"/>
<gene>
    <name evidence="6" type="ORF">EDM52_01555</name>
</gene>
<dbReference type="PANTHER" id="PTHR43024">
    <property type="entry name" value="UDP-N-ACETYLMURAMOYL-TRIPEPTIDE--D-ALANYL-D-ALANINE LIGASE"/>
    <property type="match status" value="1"/>
</dbReference>
<evidence type="ECO:0000256" key="3">
    <source>
        <dbReference type="ARBA" id="ARBA00022840"/>
    </source>
</evidence>
<evidence type="ECO:0000313" key="7">
    <source>
        <dbReference type="Proteomes" id="UP000282028"/>
    </source>
</evidence>
<keyword evidence="1 6" id="KW-0436">Ligase</keyword>
<evidence type="ECO:0000256" key="2">
    <source>
        <dbReference type="ARBA" id="ARBA00022741"/>
    </source>
</evidence>
<reference evidence="6 7" key="1">
    <citation type="submission" date="2018-10" db="EMBL/GenBank/DDBJ databases">
        <title>Phylogenomics of Brevibacillus.</title>
        <authorList>
            <person name="Dunlap C."/>
        </authorList>
    </citation>
    <scope>NUCLEOTIDE SEQUENCE [LARGE SCALE GENOMIC DNA]</scope>
    <source>
        <strain evidence="6 7">JCM 12215</strain>
    </source>
</reference>
<dbReference type="SUPFAM" id="SSF53623">
    <property type="entry name" value="MurD-like peptide ligases, catalytic domain"/>
    <property type="match status" value="1"/>
</dbReference>
<feature type="domain" description="Mur ligase central" evidence="5">
    <location>
        <begin position="42"/>
        <end position="234"/>
    </location>
</feature>
<dbReference type="EMBL" id="RHHR01000003">
    <property type="protein sequence ID" value="RNB76905.1"/>
    <property type="molecule type" value="Genomic_DNA"/>
</dbReference>
<dbReference type="GO" id="GO:0016881">
    <property type="term" value="F:acid-amino acid ligase activity"/>
    <property type="evidence" value="ECO:0007669"/>
    <property type="project" value="InterPro"/>
</dbReference>
<dbReference type="GO" id="GO:0005524">
    <property type="term" value="F:ATP binding"/>
    <property type="evidence" value="ECO:0007669"/>
    <property type="project" value="UniProtKB-KW"/>
</dbReference>
<dbReference type="Gene3D" id="3.90.190.20">
    <property type="entry name" value="Mur ligase, C-terminal domain"/>
    <property type="match status" value="1"/>
</dbReference>
<dbReference type="InterPro" id="IPR051046">
    <property type="entry name" value="MurCDEF_CellWall_CoF430Synth"/>
</dbReference>
<dbReference type="InterPro" id="IPR036565">
    <property type="entry name" value="Mur-like_cat_sf"/>
</dbReference>
<evidence type="ECO:0000259" key="4">
    <source>
        <dbReference type="Pfam" id="PF02875"/>
    </source>
</evidence>
<dbReference type="Pfam" id="PF02875">
    <property type="entry name" value="Mur_ligase_C"/>
    <property type="match status" value="1"/>
</dbReference>
<name>A0A3M8CPU7_9BACL</name>
<accession>A0A3M8CPU7</accession>
<dbReference type="SUPFAM" id="SSF53244">
    <property type="entry name" value="MurD-like peptide ligases, peptide-binding domain"/>
    <property type="match status" value="1"/>
</dbReference>
<keyword evidence="2" id="KW-0547">Nucleotide-binding</keyword>
<dbReference type="InterPro" id="IPR013221">
    <property type="entry name" value="Mur_ligase_cen"/>
</dbReference>
<keyword evidence="7" id="KW-1185">Reference proteome</keyword>
<sequence length="405" mass="45885">MWKRFCDGINSKERLPVKKIGRQPIIKVPEKPLILPIPVIAVTGSAGKTTTKEMIAAILARRWRVYKSMLNKNFLGNTRAHVRRIKKYHQAAVLEFGMLRRGNILSHCQIIRPSIGVITNIGTAHIGNVGGHKQGVAMAKSELIRHMQRDGKVFLNMDCGYSRMLREQPFVGRFAGEFITVGIEQEADYRATNIQQSEEGLHFSCCLQETELTFFIPVLGEHNIYNALFAIAVADSLGINPATIQLGLRLFRPQKQRLTHYRTARNVHILDDTYSSNPNAAKAAIDALSQVSKGTSVAVLASMLEMGKYEIRGHEDVGRYLREKNIDYLYTLGRSARHIARGAIRAGFPAERVVHCTSKRQLHQRLMRRLKPNTYFLVKGSRRLKMGETVHFLYRQATKRIIKNS</sequence>
<dbReference type="OrthoDB" id="7869153at2"/>
<dbReference type="Pfam" id="PF08245">
    <property type="entry name" value="Mur_ligase_M"/>
    <property type="match status" value="1"/>
</dbReference>
<feature type="domain" description="Mur ligase C-terminal" evidence="4">
    <location>
        <begin position="257"/>
        <end position="382"/>
    </location>
</feature>